<reference evidence="4" key="1">
    <citation type="journal article" date="2014" name="Front. Microbiol.">
        <title>High frequency of phylogenetically diverse reductive dehalogenase-homologous genes in deep subseafloor sedimentary metagenomes.</title>
        <authorList>
            <person name="Kawai M."/>
            <person name="Futagami T."/>
            <person name="Toyoda A."/>
            <person name="Takaki Y."/>
            <person name="Nishi S."/>
            <person name="Hori S."/>
            <person name="Arai W."/>
            <person name="Tsubouchi T."/>
            <person name="Morono Y."/>
            <person name="Uchiyama I."/>
            <person name="Ito T."/>
            <person name="Fujiyama A."/>
            <person name="Inagaki F."/>
            <person name="Takami H."/>
        </authorList>
    </citation>
    <scope>NUCLEOTIDE SEQUENCE</scope>
    <source>
        <strain evidence="4">Expedition CK06-06</strain>
    </source>
</reference>
<gene>
    <name evidence="4" type="ORF">S12H4_57548</name>
</gene>
<dbReference type="InterPro" id="IPR036291">
    <property type="entry name" value="NAD(P)-bd_dom_sf"/>
</dbReference>
<organism evidence="4">
    <name type="scientific">marine sediment metagenome</name>
    <dbReference type="NCBI Taxonomy" id="412755"/>
    <lineage>
        <taxon>unclassified sequences</taxon>
        <taxon>metagenomes</taxon>
        <taxon>ecological metagenomes</taxon>
    </lineage>
</organism>
<protein>
    <recommendedName>
        <fullName evidence="3">Pyrroline-5-carboxylate reductase catalytic N-terminal domain-containing protein</fullName>
    </recommendedName>
</protein>
<sequence>MDSYKLGIIGCGNMGEAILKGILDCCFLKSNEIIFYDNDNYRSRYIKNNYKIYSAEGIIEVIKKSRYILLAVKPQNLKIVLDQMKSCFNCRINSIISIVAGVPTYHIEKKLNSN</sequence>
<name>X1V1L2_9ZZZZ</name>
<dbReference type="GO" id="GO:0055129">
    <property type="term" value="P:L-proline biosynthetic process"/>
    <property type="evidence" value="ECO:0007669"/>
    <property type="project" value="TreeGrafter"/>
</dbReference>
<dbReference type="AlphaFoldDB" id="X1V1L2"/>
<evidence type="ECO:0000256" key="2">
    <source>
        <dbReference type="ARBA" id="ARBA00023002"/>
    </source>
</evidence>
<dbReference type="EMBL" id="BARW01037239">
    <property type="protein sequence ID" value="GAJ23579.1"/>
    <property type="molecule type" value="Genomic_DNA"/>
</dbReference>
<feature type="non-terminal residue" evidence="4">
    <location>
        <position position="114"/>
    </location>
</feature>
<accession>X1V1L2</accession>
<keyword evidence="2" id="KW-0560">Oxidoreductase</keyword>
<evidence type="ECO:0000313" key="4">
    <source>
        <dbReference type="EMBL" id="GAJ23579.1"/>
    </source>
</evidence>
<dbReference type="PANTHER" id="PTHR11645:SF0">
    <property type="entry name" value="PYRROLINE-5-CARBOXYLATE REDUCTASE 3"/>
    <property type="match status" value="1"/>
</dbReference>
<comment type="caution">
    <text evidence="4">The sequence shown here is derived from an EMBL/GenBank/DDBJ whole genome shotgun (WGS) entry which is preliminary data.</text>
</comment>
<feature type="domain" description="Pyrroline-5-carboxylate reductase catalytic N-terminal" evidence="3">
    <location>
        <begin position="5"/>
        <end position="101"/>
    </location>
</feature>
<dbReference type="GO" id="GO:0004735">
    <property type="term" value="F:pyrroline-5-carboxylate reductase activity"/>
    <property type="evidence" value="ECO:0007669"/>
    <property type="project" value="TreeGrafter"/>
</dbReference>
<evidence type="ECO:0000256" key="1">
    <source>
        <dbReference type="ARBA" id="ARBA00005525"/>
    </source>
</evidence>
<comment type="similarity">
    <text evidence="1">Belongs to the pyrroline-5-carboxylate reductase family.</text>
</comment>
<dbReference type="PANTHER" id="PTHR11645">
    <property type="entry name" value="PYRROLINE-5-CARBOXYLATE REDUCTASE"/>
    <property type="match status" value="1"/>
</dbReference>
<dbReference type="Gene3D" id="3.40.50.720">
    <property type="entry name" value="NAD(P)-binding Rossmann-like Domain"/>
    <property type="match status" value="1"/>
</dbReference>
<dbReference type="InterPro" id="IPR028939">
    <property type="entry name" value="P5C_Rdtase_cat_N"/>
</dbReference>
<dbReference type="Pfam" id="PF03807">
    <property type="entry name" value="F420_oxidored"/>
    <property type="match status" value="1"/>
</dbReference>
<proteinExistence type="inferred from homology"/>
<dbReference type="SUPFAM" id="SSF51735">
    <property type="entry name" value="NAD(P)-binding Rossmann-fold domains"/>
    <property type="match status" value="1"/>
</dbReference>
<evidence type="ECO:0000259" key="3">
    <source>
        <dbReference type="Pfam" id="PF03807"/>
    </source>
</evidence>